<feature type="transmembrane region" description="Helical" evidence="1">
    <location>
        <begin position="85"/>
        <end position="106"/>
    </location>
</feature>
<accession>A0A6C0F2D5</accession>
<keyword evidence="1" id="KW-1133">Transmembrane helix</keyword>
<evidence type="ECO:0000313" key="2">
    <source>
        <dbReference type="EMBL" id="QHT35747.1"/>
    </source>
</evidence>
<sequence>MNLMTTGIFAVTIFVVGFVMSLVIPLGVCNKTDAISALKHAGIWMAAPVGVFVILEMSPWTLSIFSQGVASIFGWFKAESDQHSYDTLGMAWALILAGLIMTTYIVHSLDVEVCKPDAGEMQAFEENLLQREKNKQAEKNPDS</sequence>
<organism evidence="2">
    <name type="scientific">viral metagenome</name>
    <dbReference type="NCBI Taxonomy" id="1070528"/>
    <lineage>
        <taxon>unclassified sequences</taxon>
        <taxon>metagenomes</taxon>
        <taxon>organismal metagenomes</taxon>
    </lineage>
</organism>
<protein>
    <submittedName>
        <fullName evidence="2">Uncharacterized protein</fullName>
    </submittedName>
</protein>
<name>A0A6C0F2D5_9ZZZZ</name>
<proteinExistence type="predicted"/>
<dbReference type="EMBL" id="MN739026">
    <property type="protein sequence ID" value="QHT35747.1"/>
    <property type="molecule type" value="Genomic_DNA"/>
</dbReference>
<feature type="transmembrane region" description="Helical" evidence="1">
    <location>
        <begin position="6"/>
        <end position="29"/>
    </location>
</feature>
<keyword evidence="1" id="KW-0472">Membrane</keyword>
<feature type="transmembrane region" description="Helical" evidence="1">
    <location>
        <begin position="41"/>
        <end position="65"/>
    </location>
</feature>
<keyword evidence="1" id="KW-0812">Transmembrane</keyword>
<evidence type="ECO:0000256" key="1">
    <source>
        <dbReference type="SAM" id="Phobius"/>
    </source>
</evidence>
<reference evidence="2" key="1">
    <citation type="journal article" date="2020" name="Nature">
        <title>Giant virus diversity and host interactions through global metagenomics.</title>
        <authorList>
            <person name="Schulz F."/>
            <person name="Roux S."/>
            <person name="Paez-Espino D."/>
            <person name="Jungbluth S."/>
            <person name="Walsh D.A."/>
            <person name="Denef V.J."/>
            <person name="McMahon K.D."/>
            <person name="Konstantinidis K.T."/>
            <person name="Eloe-Fadrosh E.A."/>
            <person name="Kyrpides N.C."/>
            <person name="Woyke T."/>
        </authorList>
    </citation>
    <scope>NUCLEOTIDE SEQUENCE</scope>
    <source>
        <strain evidence="2">GVMAG-M-3300009181-41</strain>
    </source>
</reference>
<dbReference type="AlphaFoldDB" id="A0A6C0F2D5"/>